<evidence type="ECO:0008006" key="4">
    <source>
        <dbReference type="Google" id="ProtNLM"/>
    </source>
</evidence>
<dbReference type="Proteomes" id="UP000596742">
    <property type="component" value="Unassembled WGS sequence"/>
</dbReference>
<evidence type="ECO:0000256" key="1">
    <source>
        <dbReference type="SAM" id="SignalP"/>
    </source>
</evidence>
<organism evidence="2 3">
    <name type="scientific">Mytilus galloprovincialis</name>
    <name type="common">Mediterranean mussel</name>
    <dbReference type="NCBI Taxonomy" id="29158"/>
    <lineage>
        <taxon>Eukaryota</taxon>
        <taxon>Metazoa</taxon>
        <taxon>Spiralia</taxon>
        <taxon>Lophotrochozoa</taxon>
        <taxon>Mollusca</taxon>
        <taxon>Bivalvia</taxon>
        <taxon>Autobranchia</taxon>
        <taxon>Pteriomorphia</taxon>
        <taxon>Mytilida</taxon>
        <taxon>Mytiloidea</taxon>
        <taxon>Mytilidae</taxon>
        <taxon>Mytilinae</taxon>
        <taxon>Mytilus</taxon>
    </lineage>
</organism>
<keyword evidence="1" id="KW-0732">Signal</keyword>
<feature type="signal peptide" evidence="1">
    <location>
        <begin position="1"/>
        <end position="20"/>
    </location>
</feature>
<accession>A0A8B6DJK1</accession>
<dbReference type="InterPro" id="IPR017395">
    <property type="entry name" value="Chlorophyllase-like"/>
</dbReference>
<dbReference type="Pfam" id="PF07224">
    <property type="entry name" value="Chlorophyllase"/>
    <property type="match status" value="1"/>
</dbReference>
<proteinExistence type="predicted"/>
<dbReference type="PANTHER" id="PTHR33428:SF14">
    <property type="entry name" value="CARBOXYLESTERASE TYPE B DOMAIN-CONTAINING PROTEIN"/>
    <property type="match status" value="1"/>
</dbReference>
<dbReference type="Gene3D" id="3.40.50.1820">
    <property type="entry name" value="alpha/beta hydrolase"/>
    <property type="match status" value="1"/>
</dbReference>
<keyword evidence="3" id="KW-1185">Reference proteome</keyword>
<evidence type="ECO:0000313" key="3">
    <source>
        <dbReference type="Proteomes" id="UP000596742"/>
    </source>
</evidence>
<dbReference type="PANTHER" id="PTHR33428">
    <property type="entry name" value="CHLOROPHYLLASE-2, CHLOROPLASTIC"/>
    <property type="match status" value="1"/>
</dbReference>
<sequence length="314" mass="35825">MKILLFCLLFGQHFRMYGGAIYVDKGNPYTDQPLKVGELTISKTAQKSPLHTKAYFPQEAGTYPVVVFIGGLNGYILVELYETVLYRIASHGFIVFGIDYRFPADNVQFEKENNLQQDISIFFDQYTWLQNYMSNKTVATIAWNTTGLVCHSSGCDVTLKMIKEKPKLFKSTVFLEPYSQDVKDKIDIKMPAFMYGTQLSEEGNKCAIPGYDYNTFYDLWSCPKIVMNVADFGHCDILDPEPWAACRDVHHCKITTNTTKLPEYHEFVQGAVSSFLVNTLQNRTDALKYITQKLLIPLNLLELKTDLNCTKSLN</sequence>
<dbReference type="SUPFAM" id="SSF53474">
    <property type="entry name" value="alpha/beta-Hydrolases"/>
    <property type="match status" value="1"/>
</dbReference>
<dbReference type="AlphaFoldDB" id="A0A8B6DJK1"/>
<dbReference type="InterPro" id="IPR029058">
    <property type="entry name" value="AB_hydrolase_fold"/>
</dbReference>
<gene>
    <name evidence="2" type="ORF">MGAL_10B070466</name>
</gene>
<evidence type="ECO:0000313" key="2">
    <source>
        <dbReference type="EMBL" id="VDI20088.1"/>
    </source>
</evidence>
<dbReference type="OrthoDB" id="2093222at2759"/>
<dbReference type="EMBL" id="UYJE01003540">
    <property type="protein sequence ID" value="VDI20088.1"/>
    <property type="molecule type" value="Genomic_DNA"/>
</dbReference>
<comment type="caution">
    <text evidence="2">The sequence shown here is derived from an EMBL/GenBank/DDBJ whole genome shotgun (WGS) entry which is preliminary data.</text>
</comment>
<reference evidence="2" key="1">
    <citation type="submission" date="2018-11" db="EMBL/GenBank/DDBJ databases">
        <authorList>
            <person name="Alioto T."/>
            <person name="Alioto T."/>
        </authorList>
    </citation>
    <scope>NUCLEOTIDE SEQUENCE</scope>
</reference>
<protein>
    <recommendedName>
        <fullName evidence="4">Chlorophyllase</fullName>
    </recommendedName>
</protein>
<feature type="chain" id="PRO_5032511917" description="Chlorophyllase" evidence="1">
    <location>
        <begin position="21"/>
        <end position="314"/>
    </location>
</feature>
<name>A0A8B6DJK1_MYTGA</name>